<comment type="caution">
    <text evidence="8">The sequence shown here is derived from an EMBL/GenBank/DDBJ whole genome shotgun (WGS) entry which is preliminary data.</text>
</comment>
<dbReference type="PANTHER" id="PTHR30589">
    <property type="entry name" value="PROLIPOPROTEIN DIACYLGLYCERYL TRANSFERASE"/>
    <property type="match status" value="1"/>
</dbReference>
<feature type="transmembrane region" description="Helical" evidence="7">
    <location>
        <begin position="195"/>
        <end position="214"/>
    </location>
</feature>
<dbReference type="GO" id="GO:0008961">
    <property type="term" value="F:phosphatidylglycerol-prolipoprotein diacylglyceryl transferase activity"/>
    <property type="evidence" value="ECO:0007669"/>
    <property type="project" value="InterPro"/>
</dbReference>
<comment type="similarity">
    <text evidence="1">Belongs to the Lgt family.</text>
</comment>
<reference evidence="8 9" key="1">
    <citation type="journal article" date="2015" name="Nature">
        <title>rRNA introns, odd ribosomes, and small enigmatic genomes across a large radiation of phyla.</title>
        <authorList>
            <person name="Brown C.T."/>
            <person name="Hug L.A."/>
            <person name="Thomas B.C."/>
            <person name="Sharon I."/>
            <person name="Castelle C.J."/>
            <person name="Singh A."/>
            <person name="Wilkins M.J."/>
            <person name="Williams K.H."/>
            <person name="Banfield J.F."/>
        </authorList>
    </citation>
    <scope>NUCLEOTIDE SEQUENCE [LARGE SCALE GENOMIC DNA]</scope>
</reference>
<evidence type="ECO:0000256" key="2">
    <source>
        <dbReference type="ARBA" id="ARBA00022475"/>
    </source>
</evidence>
<evidence type="ECO:0000313" key="9">
    <source>
        <dbReference type="Proteomes" id="UP000034854"/>
    </source>
</evidence>
<gene>
    <name evidence="8" type="ORF">UU34_C0008G0042</name>
</gene>
<keyword evidence="3" id="KW-0808">Transferase</keyword>
<keyword evidence="5 7" id="KW-1133">Transmembrane helix</keyword>
<keyword evidence="4 7" id="KW-0812">Transmembrane</keyword>
<feature type="transmembrane region" description="Helical" evidence="7">
    <location>
        <begin position="165"/>
        <end position="183"/>
    </location>
</feature>
<feature type="transmembrane region" description="Helical" evidence="7">
    <location>
        <begin position="40"/>
        <end position="63"/>
    </location>
</feature>
<protein>
    <recommendedName>
        <fullName evidence="10">Prolipoprotein diacylglyceryl transferase</fullName>
    </recommendedName>
</protein>
<evidence type="ECO:0000256" key="4">
    <source>
        <dbReference type="ARBA" id="ARBA00022692"/>
    </source>
</evidence>
<evidence type="ECO:0000256" key="1">
    <source>
        <dbReference type="ARBA" id="ARBA00007150"/>
    </source>
</evidence>
<name>A0A0G0UDI9_9BACT</name>
<dbReference type="EMBL" id="LCAG01000008">
    <property type="protein sequence ID" value="KKR87018.1"/>
    <property type="molecule type" value="Genomic_DNA"/>
</dbReference>
<organism evidence="8 9">
    <name type="scientific">Candidatus Curtissbacteria bacterium GW2011_GWA1_41_11</name>
    <dbReference type="NCBI Taxonomy" id="1618409"/>
    <lineage>
        <taxon>Bacteria</taxon>
        <taxon>Candidatus Curtissiibacteriota</taxon>
    </lineage>
</organism>
<dbReference type="PANTHER" id="PTHR30589:SF0">
    <property type="entry name" value="PHOSPHATIDYLGLYCEROL--PROLIPOPROTEIN DIACYLGLYCERYL TRANSFERASE"/>
    <property type="match status" value="1"/>
</dbReference>
<sequence length="293" mass="33105">MNLIGNLNALISILVFILASTFALFLYFRTGRHELVDDEILFDSAIVGAIGALIGGRVVDFLLRSDFYGFSISKLFFFNVYHGFDWYGAILGAVVAIYILLKKKQVNFWFVLDIIGAPVVFAAILISVSNFFLFGGYVPIIYAVVLTVVFWVLKRLAKIKRNHGFFFSLTLILLSLLEISLFPFKEAKYRIFGQIEYTLVMPALVLAVGLVLFYTHCGRKIKADIQNLAGLFLLGLFKFRRILTSSGEANLVARSILLSPLHLSKFILNLVKLLGTEIGKSFFELLQVFRFKR</sequence>
<keyword evidence="6 7" id="KW-0472">Membrane</keyword>
<dbReference type="Pfam" id="PF01790">
    <property type="entry name" value="LGT"/>
    <property type="match status" value="1"/>
</dbReference>
<evidence type="ECO:0000256" key="6">
    <source>
        <dbReference type="ARBA" id="ARBA00023136"/>
    </source>
</evidence>
<evidence type="ECO:0000256" key="5">
    <source>
        <dbReference type="ARBA" id="ARBA00022989"/>
    </source>
</evidence>
<dbReference type="Proteomes" id="UP000034854">
    <property type="component" value="Unassembled WGS sequence"/>
</dbReference>
<accession>A0A0G0UDI9</accession>
<evidence type="ECO:0000256" key="3">
    <source>
        <dbReference type="ARBA" id="ARBA00022679"/>
    </source>
</evidence>
<feature type="transmembrane region" description="Helical" evidence="7">
    <location>
        <begin position="134"/>
        <end position="153"/>
    </location>
</feature>
<evidence type="ECO:0000313" key="8">
    <source>
        <dbReference type="EMBL" id="KKR87018.1"/>
    </source>
</evidence>
<dbReference type="GO" id="GO:0042158">
    <property type="term" value="P:lipoprotein biosynthetic process"/>
    <property type="evidence" value="ECO:0007669"/>
    <property type="project" value="InterPro"/>
</dbReference>
<feature type="transmembrane region" description="Helical" evidence="7">
    <location>
        <begin position="6"/>
        <end position="28"/>
    </location>
</feature>
<dbReference type="GO" id="GO:0005886">
    <property type="term" value="C:plasma membrane"/>
    <property type="evidence" value="ECO:0007669"/>
    <property type="project" value="InterPro"/>
</dbReference>
<keyword evidence="2" id="KW-1003">Cell membrane</keyword>
<dbReference type="InterPro" id="IPR001640">
    <property type="entry name" value="Lgt"/>
</dbReference>
<feature type="transmembrane region" description="Helical" evidence="7">
    <location>
        <begin position="83"/>
        <end position="101"/>
    </location>
</feature>
<evidence type="ECO:0008006" key="10">
    <source>
        <dbReference type="Google" id="ProtNLM"/>
    </source>
</evidence>
<evidence type="ECO:0000256" key="7">
    <source>
        <dbReference type="SAM" id="Phobius"/>
    </source>
</evidence>
<dbReference type="AlphaFoldDB" id="A0A0G0UDI9"/>
<proteinExistence type="inferred from homology"/>
<feature type="transmembrane region" description="Helical" evidence="7">
    <location>
        <begin position="108"/>
        <end position="128"/>
    </location>
</feature>